<dbReference type="RefSeq" id="WP_102892686.1">
    <property type="nucleotide sequence ID" value="NZ_NBZD01000004.1"/>
</dbReference>
<reference evidence="6" key="1">
    <citation type="submission" date="2017-04" db="EMBL/GenBank/DDBJ databases">
        <authorList>
            <person name="Bumgarner R.E."/>
            <person name="Fredricks D.N."/>
            <person name="Srinivasan S."/>
        </authorList>
    </citation>
    <scope>NUCLEOTIDE SEQUENCE [LARGE SCALE GENOMIC DNA]</scope>
    <source>
        <strain evidence="6">KA00405</strain>
    </source>
</reference>
<evidence type="ECO:0000313" key="6">
    <source>
        <dbReference type="Proteomes" id="UP000236394"/>
    </source>
</evidence>
<dbReference type="Pfam" id="PF08455">
    <property type="entry name" value="SNF2_assoc"/>
    <property type="match status" value="1"/>
</dbReference>
<dbReference type="AlphaFoldDB" id="A0A2J8AZS7"/>
<evidence type="ECO:0008006" key="7">
    <source>
        <dbReference type="Google" id="ProtNLM"/>
    </source>
</evidence>
<name>A0A2J8AZS7_9FIRM</name>
<feature type="region of interest" description="Disordered" evidence="2">
    <location>
        <begin position="1"/>
        <end position="37"/>
    </location>
</feature>
<dbReference type="InterPro" id="IPR014001">
    <property type="entry name" value="Helicase_ATP-bd"/>
</dbReference>
<dbReference type="SMART" id="SM00490">
    <property type="entry name" value="HELICc"/>
    <property type="match status" value="1"/>
</dbReference>
<accession>A0A2J8AZS7</accession>
<dbReference type="GO" id="GO:0005524">
    <property type="term" value="F:ATP binding"/>
    <property type="evidence" value="ECO:0007669"/>
    <property type="project" value="InterPro"/>
</dbReference>
<dbReference type="PROSITE" id="PS51194">
    <property type="entry name" value="HELICASE_CTER"/>
    <property type="match status" value="1"/>
</dbReference>
<dbReference type="InterPro" id="IPR000330">
    <property type="entry name" value="SNF2_N"/>
</dbReference>
<dbReference type="InterPro" id="IPR038718">
    <property type="entry name" value="SNF2-like_sf"/>
</dbReference>
<sequence length="1107" mass="124785">MTTAINTEATINHTASPTPQLSATGIPATPATDSKYPGSAAHYTAQQFYPSDRAANLPAAKASTEPDTTKFHTTPETGSGITHTAPQKDLAVFTLPGTNLLARLLQANLRHEFQSSTENDGELNYEFVLTLPNISTYSAQHGPRLALYIGHEKLYMLANWWQSLEKRQDGEDIKLGKNFIWQTALRSLPAAAENFLDYLSGNLNEDSIYTIEQRTNSFSDWPLTQHDFNELVRVKLAEPGLKTTVIFPNGERSPWHLTMGWPDWTLCLADVGHNNSEPAYTLAACATAPIEKLSYGITLYRQGEKFYRLPPACAPYSELLNLPYNAPVAKAAMANLDGVRLTTGQAKNLATYILYPLREEIKSALPPEFVPKVAELTVKPNIWLSITADKLEARLRINYNKDFYYDPKPLDSQTLIAELSSPENSAIPGPRLIKEELKWLHRLKQAGFRAEKPSNLVSSALLPATVFTLPFNAAAELFLTSTVSNWQKDGAVFYAEKSLQPLKLRNLPDLQGEVSIDKEKNQLDISIYNNSFTPAEWKAILKAYHQNRYFVKLKNGEVICWNQAVADSLQPLSYMEEWGGTFGDEGITLPTFRALPLLYLLEENGNWRQDDSLAKLRQALINPPESVELTFNSEIETTIRQYQRAGVGWFKELNNYGLSGILADDMGLGKTLQTLAYISQQRLQQKDLPPALIISPTSLLYNWLDEINRFAPHLKSRVIRGIKEKRDQEYRNMTDVDVLILSYPQVRQDIDELKTRKFSCVFLDEAQAIKNYRTHTSQAVKQLHAAERFALTGTPIENNLSELWSVFDFLMPGFLYNHTDFQRKFEAAAGEKGRDALFSLRCLIRPFILRRLKSEVLTELPPKVETVLSSPLLPEQSKIYQTYLAEARRQLQSITGPDWQNGERISTKHTMEILSLLTRLRQIACHPALFLENYHGSSGKLELLEEILTTALAGGHRILIFSQFTALLAIIKPLLERLAITYMYIDGGVSPKERTDLVNKFNAGEGEVFLISLKAGGTGLNLTGADTVILMDPWWNPAVEQQATDRSHRLGQQRRVQVYRLIAKGTIEEKIRNLQERKQNLIDQVVISGDHTLSHLKPEELLALFEV</sequence>
<organism evidence="5 6">
    <name type="scientific">Mageeibacillus indolicus</name>
    <dbReference type="NCBI Taxonomy" id="884684"/>
    <lineage>
        <taxon>Bacteria</taxon>
        <taxon>Bacillati</taxon>
        <taxon>Bacillota</taxon>
        <taxon>Clostridia</taxon>
        <taxon>Eubacteriales</taxon>
        <taxon>Oscillospiraceae</taxon>
        <taxon>Mageeibacillus</taxon>
    </lineage>
</organism>
<dbReference type="GO" id="GO:0016787">
    <property type="term" value="F:hydrolase activity"/>
    <property type="evidence" value="ECO:0007669"/>
    <property type="project" value="UniProtKB-KW"/>
</dbReference>
<dbReference type="InterPro" id="IPR001650">
    <property type="entry name" value="Helicase_C-like"/>
</dbReference>
<evidence type="ECO:0000313" key="5">
    <source>
        <dbReference type="EMBL" id="PNH18019.1"/>
    </source>
</evidence>
<proteinExistence type="predicted"/>
<feature type="domain" description="Helicase ATP-binding" evidence="3">
    <location>
        <begin position="651"/>
        <end position="813"/>
    </location>
</feature>
<dbReference type="PANTHER" id="PTHR10799">
    <property type="entry name" value="SNF2/RAD54 HELICASE FAMILY"/>
    <property type="match status" value="1"/>
</dbReference>
<evidence type="ECO:0000259" key="3">
    <source>
        <dbReference type="PROSITE" id="PS51192"/>
    </source>
</evidence>
<feature type="compositionally biased region" description="Polar residues" evidence="2">
    <location>
        <begin position="1"/>
        <end position="23"/>
    </location>
</feature>
<dbReference type="CDD" id="cd18012">
    <property type="entry name" value="DEXQc_arch_SWI2_SNF2"/>
    <property type="match status" value="1"/>
</dbReference>
<keyword evidence="1" id="KW-0378">Hydrolase</keyword>
<dbReference type="Gene3D" id="3.40.50.300">
    <property type="entry name" value="P-loop containing nucleotide triphosphate hydrolases"/>
    <property type="match status" value="1"/>
</dbReference>
<evidence type="ECO:0000259" key="4">
    <source>
        <dbReference type="PROSITE" id="PS51194"/>
    </source>
</evidence>
<dbReference type="FunFam" id="3.40.50.300:FF:000533">
    <property type="entry name" value="Helicase, Snf2 family"/>
    <property type="match status" value="1"/>
</dbReference>
<feature type="region of interest" description="Disordered" evidence="2">
    <location>
        <begin position="57"/>
        <end position="85"/>
    </location>
</feature>
<dbReference type="SMART" id="SM00487">
    <property type="entry name" value="DEXDc"/>
    <property type="match status" value="1"/>
</dbReference>
<dbReference type="InterPro" id="IPR027417">
    <property type="entry name" value="P-loop_NTPase"/>
</dbReference>
<dbReference type="Gene3D" id="3.40.50.10810">
    <property type="entry name" value="Tandem AAA-ATPase domain"/>
    <property type="match status" value="1"/>
</dbReference>
<dbReference type="PROSITE" id="PS51192">
    <property type="entry name" value="HELICASE_ATP_BIND_1"/>
    <property type="match status" value="1"/>
</dbReference>
<comment type="caution">
    <text evidence="5">The sequence shown here is derived from an EMBL/GenBank/DDBJ whole genome shotgun (WGS) entry which is preliminary data.</text>
</comment>
<protein>
    <recommendedName>
        <fullName evidence="7">SNF2 family N-terminal domain protein</fullName>
    </recommendedName>
</protein>
<dbReference type="InterPro" id="IPR049730">
    <property type="entry name" value="SNF2/RAD54-like_C"/>
</dbReference>
<dbReference type="Pfam" id="PF00271">
    <property type="entry name" value="Helicase_C"/>
    <property type="match status" value="1"/>
</dbReference>
<evidence type="ECO:0000256" key="1">
    <source>
        <dbReference type="ARBA" id="ARBA00022801"/>
    </source>
</evidence>
<dbReference type="EMBL" id="NBZD01000004">
    <property type="protein sequence ID" value="PNH18019.1"/>
    <property type="molecule type" value="Genomic_DNA"/>
</dbReference>
<feature type="domain" description="Helicase C-terminal" evidence="4">
    <location>
        <begin position="943"/>
        <end position="1094"/>
    </location>
</feature>
<feature type="compositionally biased region" description="Polar residues" evidence="2">
    <location>
        <begin position="71"/>
        <end position="85"/>
    </location>
</feature>
<evidence type="ECO:0000256" key="2">
    <source>
        <dbReference type="SAM" id="MobiDB-lite"/>
    </source>
</evidence>
<dbReference type="Pfam" id="PF00176">
    <property type="entry name" value="SNF2-rel_dom"/>
    <property type="match status" value="1"/>
</dbReference>
<dbReference type="Proteomes" id="UP000236394">
    <property type="component" value="Unassembled WGS sequence"/>
</dbReference>
<dbReference type="InterPro" id="IPR013663">
    <property type="entry name" value="Helicase_SWF/SNF/SWI_bac"/>
</dbReference>
<gene>
    <name evidence="5" type="ORF">B7R76_06690</name>
</gene>
<dbReference type="CDD" id="cd18793">
    <property type="entry name" value="SF2_C_SNF"/>
    <property type="match status" value="1"/>
</dbReference>
<dbReference type="SUPFAM" id="SSF52540">
    <property type="entry name" value="P-loop containing nucleoside triphosphate hydrolases"/>
    <property type="match status" value="2"/>
</dbReference>